<feature type="compositionally biased region" description="Gly residues" evidence="1">
    <location>
        <begin position="207"/>
        <end position="222"/>
    </location>
</feature>
<dbReference type="OrthoDB" id="10401543at2759"/>
<reference evidence="3" key="4">
    <citation type="journal article" date="2015" name="PLoS ONE">
        <title>Comprehensive Evaluation of Toxoplasma gondii VEG and Neospora caninum LIV Genomes with Tachyzoite Stage Transcriptome and Proteome Defines Novel Transcript Features.</title>
        <authorList>
            <person name="Ramaprasad A."/>
            <person name="Mourier T."/>
            <person name="Naeem R."/>
            <person name="Malas T.B."/>
            <person name="Moussa E."/>
            <person name="Panigrahi A."/>
            <person name="Vermont S.J."/>
            <person name="Otto T.D."/>
            <person name="Wastling J."/>
            <person name="Pain A."/>
        </authorList>
    </citation>
    <scope>NUCLEOTIDE SEQUENCE</scope>
    <source>
        <strain evidence="3">Liverpool</strain>
    </source>
</reference>
<dbReference type="InParanoid" id="F0VHF0"/>
<proteinExistence type="predicted"/>
<reference evidence="4" key="3">
    <citation type="journal article" date="2012" name="PLoS Pathog.">
        <title>Comparative genomics of the apicomplexan parasites Toxoplasma gondii and Neospora caninum: Coccidia differing in host range and transmission strategy.</title>
        <authorList>
            <person name="Reid A.J."/>
            <person name="Vermont S.J."/>
            <person name="Cotton J.A."/>
            <person name="Harris D."/>
            <person name="Hill-Cawthorne G.A."/>
            <person name="Konen-Waisman S."/>
            <person name="Latham S.M."/>
            <person name="Mourier T."/>
            <person name="Norton R."/>
            <person name="Quail M.A."/>
            <person name="Sanders M."/>
            <person name="Shanmugam D."/>
            <person name="Sohal A."/>
            <person name="Wasmuth J.D."/>
            <person name="Brunk B."/>
            <person name="Grigg M.E."/>
            <person name="Howard J.C."/>
            <person name="Parkinson J."/>
            <person name="Roos D.S."/>
            <person name="Trees A.J."/>
            <person name="Berriman M."/>
            <person name="Pain A."/>
            <person name="Wastling J.M."/>
        </authorList>
    </citation>
    <scope>NUCLEOTIDE SEQUENCE [LARGE SCALE GENOMIC DNA]</scope>
    <source>
        <strain evidence="4">Liverpool</strain>
    </source>
</reference>
<feature type="region of interest" description="Disordered" evidence="1">
    <location>
        <begin position="29"/>
        <end position="64"/>
    </location>
</feature>
<organism evidence="2 4">
    <name type="scientific">Neospora caninum (strain Liverpool)</name>
    <dbReference type="NCBI Taxonomy" id="572307"/>
    <lineage>
        <taxon>Eukaryota</taxon>
        <taxon>Sar</taxon>
        <taxon>Alveolata</taxon>
        <taxon>Apicomplexa</taxon>
        <taxon>Conoidasida</taxon>
        <taxon>Coccidia</taxon>
        <taxon>Eucoccidiorida</taxon>
        <taxon>Eimeriorina</taxon>
        <taxon>Sarcocystidae</taxon>
        <taxon>Neospora</taxon>
    </lineage>
</organism>
<feature type="compositionally biased region" description="Basic and acidic residues" evidence="1">
    <location>
        <begin position="183"/>
        <end position="193"/>
    </location>
</feature>
<evidence type="ECO:0000313" key="4">
    <source>
        <dbReference type="Proteomes" id="UP000007494"/>
    </source>
</evidence>
<dbReference type="EMBL" id="LN714482">
    <property type="protein sequence ID" value="CEL67135.1"/>
    <property type="molecule type" value="Genomic_DNA"/>
</dbReference>
<dbReference type="EMBL" id="FR823389">
    <property type="protein sequence ID" value="CBZ53144.1"/>
    <property type="molecule type" value="Genomic_DNA"/>
</dbReference>
<sequence length="318" mass="32197">MRQQPRHSFSKMGRPGATLSALGEGAAEITSGTSKRGFDGVTVDRGGSVGSGGGGFEETPGDGEQVLLPTVRGLPLLLLPHHVEIIWQASDSEATATARASSGAPLREPGTEAPATSMAKIEELEGSSSGTAASGDSKSGQNPTDSAPGRKPTAGSQAATSQNQRGTAGGSTLGKKSSVNSSHLRESVARGGKDGGSAPGSRAQGSTLGGVAPGPAGGGAGRSGKLRPGSAMTTQNSDEDRAVPREVEMRSCVEETCRILRLGPEGRRKQAVVDFHIFSLSFAREAQLCPAKAALFVSIMGAALAQIEKVAKAVSIRA</sequence>
<dbReference type="GeneID" id="13443332"/>
<feature type="region of interest" description="Disordered" evidence="1">
    <location>
        <begin position="124"/>
        <end position="242"/>
    </location>
</feature>
<feature type="compositionally biased region" description="Gly residues" evidence="1">
    <location>
        <begin position="47"/>
        <end position="56"/>
    </location>
</feature>
<dbReference type="Proteomes" id="UP000007494">
    <property type="component" value="Chromosome VIIb"/>
</dbReference>
<dbReference type="eggNOG" id="ENOG502QZP6">
    <property type="taxonomic scope" value="Eukaryota"/>
</dbReference>
<feature type="compositionally biased region" description="Polar residues" evidence="1">
    <location>
        <begin position="154"/>
        <end position="166"/>
    </location>
</feature>
<reference evidence="2" key="2">
    <citation type="submission" date="2011-03" db="EMBL/GenBank/DDBJ databases">
        <title>Comparative genomics and transcriptomics of Neospora caninum and Toxoplasma gondii.</title>
        <authorList>
            <person name="Reid A.J."/>
            <person name="Sohal A."/>
            <person name="Harris D."/>
            <person name="Quail M."/>
            <person name="Sanders M."/>
            <person name="Berriman M."/>
            <person name="Wastling J.M."/>
            <person name="Pain A."/>
        </authorList>
    </citation>
    <scope>NUCLEOTIDE SEQUENCE</scope>
    <source>
        <strain evidence="2">Liverpool</strain>
    </source>
</reference>
<dbReference type="RefSeq" id="XP_003883176.1">
    <property type="nucleotide sequence ID" value="XM_003883127.1"/>
</dbReference>
<evidence type="ECO:0000313" key="3">
    <source>
        <dbReference type="EMBL" id="CEL67135.1"/>
    </source>
</evidence>
<evidence type="ECO:0000313" key="2">
    <source>
        <dbReference type="EMBL" id="CBZ53144.1"/>
    </source>
</evidence>
<dbReference type="AlphaFoldDB" id="F0VHF0"/>
<dbReference type="VEuPathDB" id="ToxoDB:NCLIV_029310"/>
<accession>F0VHF0</accession>
<keyword evidence="4" id="KW-1185">Reference proteome</keyword>
<reference evidence="2" key="1">
    <citation type="submission" date="2011-02" db="EMBL/GenBank/DDBJ databases">
        <authorList>
            <person name="Aslett M."/>
        </authorList>
    </citation>
    <scope>NUCLEOTIDE SEQUENCE</scope>
    <source>
        <strain evidence="2">Liverpool</strain>
    </source>
</reference>
<feature type="compositionally biased region" description="Low complexity" evidence="1">
    <location>
        <begin position="126"/>
        <end position="140"/>
    </location>
</feature>
<gene>
    <name evidence="3" type="ORF">BN1204_029310</name>
    <name evidence="2" type="ORF">NCLIV_029310</name>
</gene>
<name>F0VHF0_NEOCL</name>
<evidence type="ECO:0000256" key="1">
    <source>
        <dbReference type="SAM" id="MobiDB-lite"/>
    </source>
</evidence>
<protein>
    <submittedName>
        <fullName evidence="2">Uncharacterized protein</fullName>
    </submittedName>
</protein>
<dbReference type="OMA" id="EVEMRSC"/>